<accession>A0A315E731</accession>
<dbReference type="EMBL" id="NESN01000004">
    <property type="protein sequence ID" value="PUE52678.1"/>
    <property type="molecule type" value="Genomic_DNA"/>
</dbReference>
<comment type="caution">
    <text evidence="3">The sequence shown here is derived from an EMBL/GenBank/DDBJ whole genome shotgun (WGS) entry which is preliminary data.</text>
</comment>
<evidence type="ECO:0000256" key="2">
    <source>
        <dbReference type="SAM" id="SignalP"/>
    </source>
</evidence>
<feature type="chain" id="PRO_5016398957" description="PsiF repeat-containing protein" evidence="2">
    <location>
        <begin position="41"/>
        <end position="102"/>
    </location>
</feature>
<organism evidence="3 4">
    <name type="scientific">Limnohabitans parvus II-B4</name>
    <dbReference type="NCBI Taxonomy" id="1293052"/>
    <lineage>
        <taxon>Bacteria</taxon>
        <taxon>Pseudomonadati</taxon>
        <taxon>Pseudomonadota</taxon>
        <taxon>Betaproteobacteria</taxon>
        <taxon>Burkholderiales</taxon>
        <taxon>Comamonadaceae</taxon>
        <taxon>Limnohabitans</taxon>
    </lineage>
</organism>
<feature type="region of interest" description="Disordered" evidence="1">
    <location>
        <begin position="49"/>
        <end position="87"/>
    </location>
</feature>
<evidence type="ECO:0000313" key="4">
    <source>
        <dbReference type="Proteomes" id="UP000250790"/>
    </source>
</evidence>
<evidence type="ECO:0008006" key="5">
    <source>
        <dbReference type="Google" id="ProtNLM"/>
    </source>
</evidence>
<keyword evidence="4" id="KW-1185">Reference proteome</keyword>
<dbReference type="AlphaFoldDB" id="A0A315E731"/>
<reference evidence="3 4" key="1">
    <citation type="submission" date="2017-04" db="EMBL/GenBank/DDBJ databases">
        <title>Unexpected and diverse lifestyles within the genus Limnohabitans.</title>
        <authorList>
            <person name="Kasalicky V."/>
            <person name="Mehrshad M."/>
            <person name="Andrei S.-A."/>
            <person name="Salcher M."/>
            <person name="Kratochvilova H."/>
            <person name="Simek K."/>
            <person name="Ghai R."/>
        </authorList>
    </citation>
    <scope>NUCLEOTIDE SEQUENCE [LARGE SCALE GENOMIC DNA]</scope>
    <source>
        <strain evidence="3 4">II-B4</strain>
    </source>
</reference>
<keyword evidence="2" id="KW-0732">Signal</keyword>
<evidence type="ECO:0000256" key="1">
    <source>
        <dbReference type="SAM" id="MobiDB-lite"/>
    </source>
</evidence>
<proteinExistence type="predicted"/>
<feature type="signal peptide" evidence="2">
    <location>
        <begin position="1"/>
        <end position="40"/>
    </location>
</feature>
<sequence>MMNGTTTDRETAMNTRHWMTALASAGLGLCLMAIAPASHAVDNFTAVTASDKPAKTKKPKQSKAPKPPVSPNTGESKAERDKRLLRECRGKANAGACEGFAS</sequence>
<feature type="compositionally biased region" description="Basic and acidic residues" evidence="1">
    <location>
        <begin position="76"/>
        <end position="87"/>
    </location>
</feature>
<evidence type="ECO:0000313" key="3">
    <source>
        <dbReference type="EMBL" id="PUE52678.1"/>
    </source>
</evidence>
<protein>
    <recommendedName>
        <fullName evidence="5">PsiF repeat-containing protein</fullName>
    </recommendedName>
</protein>
<name>A0A315E731_9BURK</name>
<dbReference type="Proteomes" id="UP000250790">
    <property type="component" value="Unassembled WGS sequence"/>
</dbReference>
<gene>
    <name evidence="3" type="ORF">B9Z37_10875</name>
</gene>